<sequence>MVNLLFAQDPITVKLTENEGLPDVEFYDIAEDNKGFIWLAADKGLYRFDGKEYLPYTHKDKRGLSVFGLKPDPWKQLWCNNISGQFFFLKNNKLELFLDLKNELKGELAEFVFSKDKLIIFSTSLVLAVDLKTKKRENLLKQAVTGSHIVRSPFQFKGATYFTIDDEIFSIEGSTIRLAVNNKITGFKNTVFPKFFEYKGNLFLISYDNVLNQNRFFKIANSHLSEVFFPEKLKNNKIIAVSSQGPFLWFCTSNGLIKTVEKNNRFQLDGIFLKDDFITRLIWDSNESLWISTLNNGIFIIPTLQVKAYMKIVANDIISSIEKIDVAKIAVGTTKGNLFIVDLLTGKKEKIYLTKKRKISRLLYLKKENTLLISTENSSYTYNTATKKTSETDLFLNAKDLHSIAGSNQIIYCSFDRALILKYEQNNISVFRNLNTRRAYRAYYDKKSRQIYISYVDDLVAYGPNGNSRSLQYKGHPIIAKDICQTDNGILWIATFNNGILGYKDNRFVQNFDSTRGLKSNIIQEIKSDGNGLWIVTDKGVQLLNTNTNTFRSSSINNVNPAVTVKSIITNPKTILFATQEDILEIDKTLPPKEYRLKDIYIKSITINEKDTLVQENYSLPYNKNRIKFTFHTNGFYPKDELRFEYRLLGLNQDWVPLDKNVDFVNFNSLPSRDYVFEIRARSNSKSGYVTAKTSFKIHQPYWKTWWFISGLILISFGLTILFYRNKLKIKEKEKELAIKRANFENELATLKLENLKSQMNPHFIFNALNSIQEYIILNQKNLASSYLAKFADLIRAYLDHSSKGYISVREEIECLETYLQLEELRFEDKFRYKITCPKGNEDIRIPTMLIQPYVENAIKHGLLHKKENRNLTIDFELLNDEKILRCIIADDGIGRKKAAQLRNMKHRSFATEATRHRLDLLNFGRERKIGVTIDDLANDSEEAIGTKVTLLIPLMH</sequence>
<dbReference type="OrthoDB" id="9809670at2"/>
<dbReference type="PANTHER" id="PTHR34220:SF7">
    <property type="entry name" value="SENSOR HISTIDINE KINASE YPDA"/>
    <property type="match status" value="1"/>
</dbReference>
<dbReference type="Pfam" id="PF06580">
    <property type="entry name" value="His_kinase"/>
    <property type="match status" value="1"/>
</dbReference>
<dbReference type="GO" id="GO:0016020">
    <property type="term" value="C:membrane"/>
    <property type="evidence" value="ECO:0007669"/>
    <property type="project" value="InterPro"/>
</dbReference>
<reference evidence="4 5" key="1">
    <citation type="submission" date="2019-04" db="EMBL/GenBank/DDBJ databases">
        <title>Flavobacterium sp. strain DS2-A Genome sequencing and assembly.</title>
        <authorList>
            <person name="Kim I."/>
        </authorList>
    </citation>
    <scope>NUCLEOTIDE SEQUENCE [LARGE SCALE GENOMIC DNA]</scope>
    <source>
        <strain evidence="4 5">DS2-A</strain>
    </source>
</reference>
<dbReference type="InterPro" id="IPR011123">
    <property type="entry name" value="Y_Y_Y"/>
</dbReference>
<dbReference type="InterPro" id="IPR036322">
    <property type="entry name" value="WD40_repeat_dom_sf"/>
</dbReference>
<dbReference type="AlphaFoldDB" id="A0A4Z0L8S4"/>
<evidence type="ECO:0000313" key="5">
    <source>
        <dbReference type="Proteomes" id="UP000297407"/>
    </source>
</evidence>
<dbReference type="Gene3D" id="3.30.565.10">
    <property type="entry name" value="Histidine kinase-like ATPase, C-terminal domain"/>
    <property type="match status" value="1"/>
</dbReference>
<dbReference type="Gene3D" id="2.130.10.10">
    <property type="entry name" value="YVTN repeat-like/Quinoprotein amine dehydrogenase"/>
    <property type="match status" value="2"/>
</dbReference>
<name>A0A4Z0L8S4_9FLAO</name>
<feature type="transmembrane region" description="Helical" evidence="1">
    <location>
        <begin position="705"/>
        <end position="724"/>
    </location>
</feature>
<evidence type="ECO:0000259" key="3">
    <source>
        <dbReference type="Pfam" id="PF07495"/>
    </source>
</evidence>
<dbReference type="Gene3D" id="2.60.40.10">
    <property type="entry name" value="Immunoglobulins"/>
    <property type="match status" value="1"/>
</dbReference>
<keyword evidence="1" id="KW-0472">Membrane</keyword>
<dbReference type="InterPro" id="IPR050640">
    <property type="entry name" value="Bact_2-comp_sensor_kinase"/>
</dbReference>
<keyword evidence="1" id="KW-0812">Transmembrane</keyword>
<proteinExistence type="predicted"/>
<evidence type="ECO:0000259" key="2">
    <source>
        <dbReference type="Pfam" id="PF06580"/>
    </source>
</evidence>
<evidence type="ECO:0000256" key="1">
    <source>
        <dbReference type="SAM" id="Phobius"/>
    </source>
</evidence>
<dbReference type="Proteomes" id="UP000297407">
    <property type="component" value="Unassembled WGS sequence"/>
</dbReference>
<evidence type="ECO:0008006" key="6">
    <source>
        <dbReference type="Google" id="ProtNLM"/>
    </source>
</evidence>
<dbReference type="GO" id="GO:0000155">
    <property type="term" value="F:phosphorelay sensor kinase activity"/>
    <property type="evidence" value="ECO:0007669"/>
    <property type="project" value="InterPro"/>
</dbReference>
<gene>
    <name evidence="4" type="ORF">E4635_05720</name>
</gene>
<dbReference type="RefSeq" id="WP_135525669.1">
    <property type="nucleotide sequence ID" value="NZ_SRLH01000003.1"/>
</dbReference>
<keyword evidence="1" id="KW-1133">Transmembrane helix</keyword>
<dbReference type="SUPFAM" id="SSF55874">
    <property type="entry name" value="ATPase domain of HSP90 chaperone/DNA topoisomerase II/histidine kinase"/>
    <property type="match status" value="1"/>
</dbReference>
<feature type="domain" description="Signal transduction histidine kinase internal region" evidence="2">
    <location>
        <begin position="752"/>
        <end position="831"/>
    </location>
</feature>
<dbReference type="PANTHER" id="PTHR34220">
    <property type="entry name" value="SENSOR HISTIDINE KINASE YPDA"/>
    <property type="match status" value="1"/>
</dbReference>
<dbReference type="Pfam" id="PF07495">
    <property type="entry name" value="Y_Y_Y"/>
    <property type="match status" value="1"/>
</dbReference>
<dbReference type="EMBL" id="SRLH01000003">
    <property type="protein sequence ID" value="TGD58409.1"/>
    <property type="molecule type" value="Genomic_DNA"/>
</dbReference>
<dbReference type="InterPro" id="IPR013783">
    <property type="entry name" value="Ig-like_fold"/>
</dbReference>
<accession>A0A4Z0L8S4</accession>
<dbReference type="SUPFAM" id="SSF50978">
    <property type="entry name" value="WD40 repeat-like"/>
    <property type="match status" value="1"/>
</dbReference>
<dbReference type="InterPro" id="IPR010559">
    <property type="entry name" value="Sig_transdc_His_kin_internal"/>
</dbReference>
<feature type="domain" description="Two component regulator three Y" evidence="3">
    <location>
        <begin position="638"/>
        <end position="699"/>
    </location>
</feature>
<organism evidence="4 5">
    <name type="scientific">Flavobacterium humi</name>
    <dbReference type="NCBI Taxonomy" id="2562683"/>
    <lineage>
        <taxon>Bacteria</taxon>
        <taxon>Pseudomonadati</taxon>
        <taxon>Bacteroidota</taxon>
        <taxon>Flavobacteriia</taxon>
        <taxon>Flavobacteriales</taxon>
        <taxon>Flavobacteriaceae</taxon>
        <taxon>Flavobacterium</taxon>
    </lineage>
</organism>
<dbReference type="InterPro" id="IPR015943">
    <property type="entry name" value="WD40/YVTN_repeat-like_dom_sf"/>
</dbReference>
<comment type="caution">
    <text evidence="4">The sequence shown here is derived from an EMBL/GenBank/DDBJ whole genome shotgun (WGS) entry which is preliminary data.</text>
</comment>
<dbReference type="InterPro" id="IPR036890">
    <property type="entry name" value="HATPase_C_sf"/>
</dbReference>
<evidence type="ECO:0000313" key="4">
    <source>
        <dbReference type="EMBL" id="TGD58409.1"/>
    </source>
</evidence>
<keyword evidence="5" id="KW-1185">Reference proteome</keyword>
<protein>
    <recommendedName>
        <fullName evidence="6">Histidine kinase</fullName>
    </recommendedName>
</protein>